<comment type="caution">
    <text evidence="3">The sequence shown here is derived from an EMBL/GenBank/DDBJ whole genome shotgun (WGS) entry which is preliminary data.</text>
</comment>
<keyword evidence="2" id="KW-0812">Transmembrane</keyword>
<keyword evidence="2" id="KW-1133">Transmembrane helix</keyword>
<dbReference type="EMBL" id="JAQIBD010000003">
    <property type="protein sequence ID" value="MDM5272269.1"/>
    <property type="molecule type" value="Genomic_DNA"/>
</dbReference>
<evidence type="ECO:0000313" key="4">
    <source>
        <dbReference type="Proteomes" id="UP001169069"/>
    </source>
</evidence>
<sequence length="217" mass="24961">MQLSDILEEHSLKNISKKTNISEDMIEYLVERKFEKLERVKAIGFITIIEREYKADLDALRSEAQAYYAEHDNSDRGIIVTGNLLGEKRGKSKWLFFIVLILLAYASWYFVTQYDKSHLNTLQLFKEETEEQTSGMENTSDNDLDIIHTIKQKWNDIVSNAQKEATVTDTEIKIEQQEVSEAAVEVIEPVEVEEAKPEETNVARVAEEEQGLGIETK</sequence>
<keyword evidence="4" id="KW-1185">Reference proteome</keyword>
<evidence type="ECO:0000256" key="1">
    <source>
        <dbReference type="SAM" id="MobiDB-lite"/>
    </source>
</evidence>
<proteinExistence type="predicted"/>
<evidence type="ECO:0000256" key="2">
    <source>
        <dbReference type="SAM" id="Phobius"/>
    </source>
</evidence>
<feature type="transmembrane region" description="Helical" evidence="2">
    <location>
        <begin position="94"/>
        <end position="111"/>
    </location>
</feature>
<dbReference type="Proteomes" id="UP001169069">
    <property type="component" value="Unassembled WGS sequence"/>
</dbReference>
<accession>A0ABT7QZK4</accession>
<dbReference type="RefSeq" id="WP_289414056.1">
    <property type="nucleotide sequence ID" value="NZ_JAQIBD010000003.1"/>
</dbReference>
<name>A0ABT7QZK4_9BACT</name>
<gene>
    <name evidence="3" type="ORF">PGH07_08755</name>
</gene>
<feature type="compositionally biased region" description="Basic and acidic residues" evidence="1">
    <location>
        <begin position="195"/>
        <end position="207"/>
    </location>
</feature>
<reference evidence="3" key="1">
    <citation type="submission" date="2023-01" db="EMBL/GenBank/DDBJ databases">
        <title>Sulfurovum sp. zt1-1 genome assembly.</title>
        <authorList>
            <person name="Wang J."/>
        </authorList>
    </citation>
    <scope>NUCLEOTIDE SEQUENCE</scope>
    <source>
        <strain evidence="3">Zt1-1</strain>
    </source>
</reference>
<keyword evidence="2" id="KW-0472">Membrane</keyword>
<feature type="region of interest" description="Disordered" evidence="1">
    <location>
        <begin position="195"/>
        <end position="217"/>
    </location>
</feature>
<evidence type="ECO:0000313" key="3">
    <source>
        <dbReference type="EMBL" id="MDM5272269.1"/>
    </source>
</evidence>
<organism evidence="3 4">
    <name type="scientific">Sulfurovum zhangzhouensis</name>
    <dbReference type="NCBI Taxonomy" id="3019067"/>
    <lineage>
        <taxon>Bacteria</taxon>
        <taxon>Pseudomonadati</taxon>
        <taxon>Campylobacterota</taxon>
        <taxon>Epsilonproteobacteria</taxon>
        <taxon>Campylobacterales</taxon>
        <taxon>Sulfurovaceae</taxon>
        <taxon>Sulfurovum</taxon>
    </lineage>
</organism>
<protein>
    <submittedName>
        <fullName evidence="3">Uncharacterized protein</fullName>
    </submittedName>
</protein>